<dbReference type="OrthoDB" id="551052at2759"/>
<protein>
    <submittedName>
        <fullName evidence="2">Uncharacterized protein</fullName>
    </submittedName>
</protein>
<feature type="region of interest" description="Disordered" evidence="1">
    <location>
        <begin position="1"/>
        <end position="160"/>
    </location>
</feature>
<feature type="compositionally biased region" description="Low complexity" evidence="1">
    <location>
        <begin position="68"/>
        <end position="78"/>
    </location>
</feature>
<feature type="compositionally biased region" description="Basic and acidic residues" evidence="1">
    <location>
        <begin position="39"/>
        <end position="62"/>
    </location>
</feature>
<accession>A0A8J4FWX0</accession>
<proteinExistence type="predicted"/>
<dbReference type="Proteomes" id="UP000722791">
    <property type="component" value="Unassembled WGS sequence"/>
</dbReference>
<gene>
    <name evidence="2" type="ORF">Vretimale_18154</name>
</gene>
<dbReference type="EMBL" id="BNCQ01000063">
    <property type="protein sequence ID" value="GIM15242.1"/>
    <property type="molecule type" value="Genomic_DNA"/>
</dbReference>
<feature type="compositionally biased region" description="Acidic residues" evidence="1">
    <location>
        <begin position="144"/>
        <end position="154"/>
    </location>
</feature>
<comment type="caution">
    <text evidence="2">The sequence shown here is derived from an EMBL/GenBank/DDBJ whole genome shotgun (WGS) entry which is preliminary data.</text>
</comment>
<organism evidence="2 3">
    <name type="scientific">Volvox reticuliferus</name>
    <dbReference type="NCBI Taxonomy" id="1737510"/>
    <lineage>
        <taxon>Eukaryota</taxon>
        <taxon>Viridiplantae</taxon>
        <taxon>Chlorophyta</taxon>
        <taxon>core chlorophytes</taxon>
        <taxon>Chlorophyceae</taxon>
        <taxon>CS clade</taxon>
        <taxon>Chlamydomonadales</taxon>
        <taxon>Volvocaceae</taxon>
        <taxon>Volvox</taxon>
    </lineage>
</organism>
<sequence>MPSLNNGRKLATKRQPPAYTDSDDDAPEEFTQTQARDQALLKRKEERHQRTEQQRVQRELRRDRHQSKAAAAAAAKAQARGRDDHRNEDKGEGEDSKAFPKLQLRPVSCGEGIFESESCEVRRTARQTQSKASEGGGEGKEEEREGDEQGEGDDCVGLAGAATVDDHAGDFLPESVLAAVAARDEEAHQAAATAAAERILSKRAQRRAAKRQRLQAVKESVVTVAVLPKIKVPAGGGGNFLKNSLYGSRIQRSVDMLTKPGNRPSAKFV</sequence>
<feature type="compositionally biased region" description="Basic and acidic residues" evidence="1">
    <location>
        <begin position="80"/>
        <end position="98"/>
    </location>
</feature>
<dbReference type="AlphaFoldDB" id="A0A8J4FWX0"/>
<evidence type="ECO:0000256" key="1">
    <source>
        <dbReference type="SAM" id="MobiDB-lite"/>
    </source>
</evidence>
<evidence type="ECO:0000313" key="2">
    <source>
        <dbReference type="EMBL" id="GIM15242.1"/>
    </source>
</evidence>
<name>A0A8J4FWX0_9CHLO</name>
<evidence type="ECO:0000313" key="3">
    <source>
        <dbReference type="Proteomes" id="UP000722791"/>
    </source>
</evidence>
<reference evidence="2" key="1">
    <citation type="journal article" date="2021" name="Proc. Natl. Acad. Sci. U.S.A.">
        <title>Three genomes in the algal genus Volvox reveal the fate of a haploid sex-determining region after a transition to homothallism.</title>
        <authorList>
            <person name="Yamamoto K."/>
            <person name="Hamaji T."/>
            <person name="Kawai-Toyooka H."/>
            <person name="Matsuzaki R."/>
            <person name="Takahashi F."/>
            <person name="Nishimura Y."/>
            <person name="Kawachi M."/>
            <person name="Noguchi H."/>
            <person name="Minakuchi Y."/>
            <person name="Umen J.G."/>
            <person name="Toyoda A."/>
            <person name="Nozaki H."/>
        </authorList>
    </citation>
    <scope>NUCLEOTIDE SEQUENCE</scope>
    <source>
        <strain evidence="2">NIES-3785</strain>
    </source>
</reference>